<evidence type="ECO:0000313" key="5">
    <source>
        <dbReference type="Proteomes" id="UP000246145"/>
    </source>
</evidence>
<dbReference type="SUPFAM" id="SSF53822">
    <property type="entry name" value="Periplasmic binding protein-like I"/>
    <property type="match status" value="1"/>
</dbReference>
<dbReference type="Gene3D" id="3.40.50.2300">
    <property type="match status" value="2"/>
</dbReference>
<proteinExistence type="inferred from homology"/>
<keyword evidence="5" id="KW-1185">Reference proteome</keyword>
<sequence length="427" mass="47148">MTTPTSKKRRSLIQAAGLGATLGLMGFPAIAKDKPLRIGILAPRGGVAGTIGETGLRGAQWAAERINANGGIGGRKVELVIEEETSPKETIERFRRLVLREEVDCVQGIVSTGASLALAPAAEDSEVITVFWDGTTQDGVNETMPAPKYVFRSTDNECEAVMASLLAIKHYKGKFVRIAGMNPDYSYGRNVWAAFQALLKKYGIEYEVVTEQWSKIGNLDLTSNVAALRAAKPDLIYSALLFADLPVFMKQAHAAGLTEETRFVLPAAGWQHTSLKKEFMPEGAICGHNTMYFDHPQASPLQKEFVAWYHDKFNDYPSWEADRAYFSMEVYKAGVEKALSAKGGSWPSTKEIAQAMSGIEVESLGGKGSMRPDHIAQQMFHQGLSTNNNDYDFATITDITSIYSDQLQKPKAEDDFWKWLEAKQWEI</sequence>
<dbReference type="PANTHER" id="PTHR30483:SF37">
    <property type="entry name" value="ABC TRANSPORTER SUBSTRATE-BINDING PROTEIN"/>
    <property type="match status" value="1"/>
</dbReference>
<evidence type="ECO:0000256" key="1">
    <source>
        <dbReference type="ARBA" id="ARBA00010062"/>
    </source>
</evidence>
<dbReference type="PANTHER" id="PTHR30483">
    <property type="entry name" value="LEUCINE-SPECIFIC-BINDING PROTEIN"/>
    <property type="match status" value="1"/>
</dbReference>
<dbReference type="InterPro" id="IPR051010">
    <property type="entry name" value="BCAA_transport"/>
</dbReference>
<dbReference type="InterPro" id="IPR028081">
    <property type="entry name" value="Leu-bd"/>
</dbReference>
<evidence type="ECO:0000259" key="3">
    <source>
        <dbReference type="Pfam" id="PF13458"/>
    </source>
</evidence>
<reference evidence="4 5" key="1">
    <citation type="submission" date="2018-04" db="EMBL/GenBank/DDBJ databases">
        <title>Genomic Encyclopedia of Type Strains, Phase IV (KMG-IV): sequencing the most valuable type-strain genomes for metagenomic binning, comparative biology and taxonomic classification.</title>
        <authorList>
            <person name="Goeker M."/>
        </authorList>
    </citation>
    <scope>NUCLEOTIDE SEQUENCE [LARGE SCALE GENOMIC DNA]</scope>
    <source>
        <strain evidence="4 5">DSM 10065</strain>
    </source>
</reference>
<dbReference type="STRING" id="1231391.GCA_000308195_00071"/>
<feature type="domain" description="Leucine-binding protein" evidence="3">
    <location>
        <begin position="35"/>
        <end position="378"/>
    </location>
</feature>
<dbReference type="RefSeq" id="WP_116517229.1">
    <property type="nucleotide sequence ID" value="NZ_JACCEX010000001.1"/>
</dbReference>
<accession>A0A2U1CPX7</accession>
<dbReference type="EMBL" id="QEKO01000001">
    <property type="protein sequence ID" value="PVY67935.1"/>
    <property type="molecule type" value="Genomic_DNA"/>
</dbReference>
<comment type="similarity">
    <text evidence="1">Belongs to the leucine-binding protein family.</text>
</comment>
<organism evidence="4 5">
    <name type="scientific">Pusillimonas noertemannii</name>
    <dbReference type="NCBI Taxonomy" id="305977"/>
    <lineage>
        <taxon>Bacteria</taxon>
        <taxon>Pseudomonadati</taxon>
        <taxon>Pseudomonadota</taxon>
        <taxon>Betaproteobacteria</taxon>
        <taxon>Burkholderiales</taxon>
        <taxon>Alcaligenaceae</taxon>
        <taxon>Pusillimonas</taxon>
    </lineage>
</organism>
<keyword evidence="2" id="KW-0732">Signal</keyword>
<dbReference type="Pfam" id="PF13458">
    <property type="entry name" value="Peripla_BP_6"/>
    <property type="match status" value="1"/>
</dbReference>
<gene>
    <name evidence="4" type="ORF">C7440_0321</name>
</gene>
<evidence type="ECO:0000313" key="4">
    <source>
        <dbReference type="EMBL" id="PVY67935.1"/>
    </source>
</evidence>
<protein>
    <submittedName>
        <fullName evidence="4">Amino acid/amide ABC transporter substrate-binding protein (HAAT family)</fullName>
    </submittedName>
</protein>
<dbReference type="OrthoDB" id="8522748at2"/>
<dbReference type="AlphaFoldDB" id="A0A2U1CPX7"/>
<dbReference type="PROSITE" id="PS51318">
    <property type="entry name" value="TAT"/>
    <property type="match status" value="1"/>
</dbReference>
<dbReference type="InterPro" id="IPR028082">
    <property type="entry name" value="Peripla_BP_I"/>
</dbReference>
<dbReference type="Proteomes" id="UP000246145">
    <property type="component" value="Unassembled WGS sequence"/>
</dbReference>
<evidence type="ECO:0000256" key="2">
    <source>
        <dbReference type="ARBA" id="ARBA00022729"/>
    </source>
</evidence>
<name>A0A2U1CPX7_9BURK</name>
<comment type="caution">
    <text evidence="4">The sequence shown here is derived from an EMBL/GenBank/DDBJ whole genome shotgun (WGS) entry which is preliminary data.</text>
</comment>
<dbReference type="InterPro" id="IPR006311">
    <property type="entry name" value="TAT_signal"/>
</dbReference>
<dbReference type="CDD" id="cd06330">
    <property type="entry name" value="PBP1_As_SBP-like"/>
    <property type="match status" value="1"/>
</dbReference>